<dbReference type="PANTHER" id="PTHR31973:SF187">
    <property type="entry name" value="MUTATOR TRANSPOSASE MUDRA PROTEIN"/>
    <property type="match status" value="1"/>
</dbReference>
<name>A0AAV3R943_LITER</name>
<dbReference type="EMBL" id="BAABME010007799">
    <property type="protein sequence ID" value="GAA0171741.1"/>
    <property type="molecule type" value="Genomic_DNA"/>
</dbReference>
<reference evidence="1 2" key="1">
    <citation type="submission" date="2024-01" db="EMBL/GenBank/DDBJ databases">
        <title>The complete chloroplast genome sequence of Lithospermum erythrorhizon: insights into the phylogenetic relationship among Boraginaceae species and the maternal lineages of purple gromwells.</title>
        <authorList>
            <person name="Okada T."/>
            <person name="Watanabe K."/>
        </authorList>
    </citation>
    <scope>NUCLEOTIDE SEQUENCE [LARGE SCALE GENOMIC DNA]</scope>
</reference>
<comment type="caution">
    <text evidence="1">The sequence shown here is derived from an EMBL/GenBank/DDBJ whole genome shotgun (WGS) entry which is preliminary data.</text>
</comment>
<sequence length="156" mass="17941">MKEAVTWYSVLHHKPLCLASNDNQRLNVKCAFPSKALEGKFRLLPELDLIPVQVFVDQMFKIKISRNSTRNTKEKALRKINGDDIEQFNLCHTYCQELIKAHPGSTFFVKSVEPNKPTDPCIFQRLYMCLKSLINGFHARCRKVIGLDGCHTKGLY</sequence>
<dbReference type="AlphaFoldDB" id="A0AAV3R943"/>
<keyword evidence="2" id="KW-1185">Reference proteome</keyword>
<evidence type="ECO:0000313" key="2">
    <source>
        <dbReference type="Proteomes" id="UP001454036"/>
    </source>
</evidence>
<dbReference type="Proteomes" id="UP001454036">
    <property type="component" value="Unassembled WGS sequence"/>
</dbReference>
<evidence type="ECO:0000313" key="1">
    <source>
        <dbReference type="EMBL" id="GAA0171741.1"/>
    </source>
</evidence>
<accession>A0AAV3R943</accession>
<proteinExistence type="predicted"/>
<gene>
    <name evidence="1" type="ORF">LIER_25706</name>
</gene>
<organism evidence="1 2">
    <name type="scientific">Lithospermum erythrorhizon</name>
    <name type="common">Purple gromwell</name>
    <name type="synonym">Lithospermum officinale var. erythrorhizon</name>
    <dbReference type="NCBI Taxonomy" id="34254"/>
    <lineage>
        <taxon>Eukaryota</taxon>
        <taxon>Viridiplantae</taxon>
        <taxon>Streptophyta</taxon>
        <taxon>Embryophyta</taxon>
        <taxon>Tracheophyta</taxon>
        <taxon>Spermatophyta</taxon>
        <taxon>Magnoliopsida</taxon>
        <taxon>eudicotyledons</taxon>
        <taxon>Gunneridae</taxon>
        <taxon>Pentapetalae</taxon>
        <taxon>asterids</taxon>
        <taxon>lamiids</taxon>
        <taxon>Boraginales</taxon>
        <taxon>Boraginaceae</taxon>
        <taxon>Boraginoideae</taxon>
        <taxon>Lithospermeae</taxon>
        <taxon>Lithospermum</taxon>
    </lineage>
</organism>
<protein>
    <submittedName>
        <fullName evidence="1">Uncharacterized protein</fullName>
    </submittedName>
</protein>
<dbReference type="PANTHER" id="PTHR31973">
    <property type="entry name" value="POLYPROTEIN, PUTATIVE-RELATED"/>
    <property type="match status" value="1"/>
</dbReference>